<dbReference type="GO" id="GO:0005886">
    <property type="term" value="C:plasma membrane"/>
    <property type="evidence" value="ECO:0007669"/>
    <property type="project" value="UniProtKB-SubCell"/>
</dbReference>
<feature type="domain" description="ABC transmembrane type-1" evidence="8">
    <location>
        <begin position="86"/>
        <end position="274"/>
    </location>
</feature>
<proteinExistence type="inferred from homology"/>
<dbReference type="PANTHER" id="PTHR43386:SF6">
    <property type="entry name" value="ABC TRANSPORTER PERMEASE PROTEIN"/>
    <property type="match status" value="1"/>
</dbReference>
<dbReference type="RefSeq" id="WP_090025493.1">
    <property type="nucleotide sequence ID" value="NZ_FNEB01000001.1"/>
</dbReference>
<dbReference type="STRING" id="490829.SAMN05421850_101151"/>
<evidence type="ECO:0000313" key="9">
    <source>
        <dbReference type="EMBL" id="SDH95522.1"/>
    </source>
</evidence>
<organism evidence="9 10">
    <name type="scientific">Lutimaribacter saemankumensis</name>
    <dbReference type="NCBI Taxonomy" id="490829"/>
    <lineage>
        <taxon>Bacteria</taxon>
        <taxon>Pseudomonadati</taxon>
        <taxon>Pseudomonadota</taxon>
        <taxon>Alphaproteobacteria</taxon>
        <taxon>Rhodobacterales</taxon>
        <taxon>Roseobacteraceae</taxon>
        <taxon>Lutimaribacter</taxon>
    </lineage>
</organism>
<dbReference type="InterPro" id="IPR025966">
    <property type="entry name" value="OppC_N"/>
</dbReference>
<keyword evidence="5 7" id="KW-1133">Transmembrane helix</keyword>
<accession>A0A1G8GMD1</accession>
<feature type="transmembrane region" description="Helical" evidence="7">
    <location>
        <begin position="134"/>
        <end position="158"/>
    </location>
</feature>
<keyword evidence="3" id="KW-1003">Cell membrane</keyword>
<comment type="subcellular location">
    <subcellularLocation>
        <location evidence="1 7">Cell membrane</location>
        <topology evidence="1 7">Multi-pass membrane protein</topology>
    </subcellularLocation>
</comment>
<dbReference type="Proteomes" id="UP000199340">
    <property type="component" value="Unassembled WGS sequence"/>
</dbReference>
<dbReference type="Pfam" id="PF00528">
    <property type="entry name" value="BPD_transp_1"/>
    <property type="match status" value="1"/>
</dbReference>
<dbReference type="CDD" id="cd06261">
    <property type="entry name" value="TM_PBP2"/>
    <property type="match status" value="1"/>
</dbReference>
<dbReference type="Gene3D" id="1.10.3720.10">
    <property type="entry name" value="MetI-like"/>
    <property type="match status" value="1"/>
</dbReference>
<evidence type="ECO:0000256" key="2">
    <source>
        <dbReference type="ARBA" id="ARBA00022448"/>
    </source>
</evidence>
<feature type="transmembrane region" description="Helical" evidence="7">
    <location>
        <begin position="27"/>
        <end position="47"/>
    </location>
</feature>
<evidence type="ECO:0000313" key="10">
    <source>
        <dbReference type="Proteomes" id="UP000199340"/>
    </source>
</evidence>
<feature type="transmembrane region" description="Helical" evidence="7">
    <location>
        <begin position="251"/>
        <end position="274"/>
    </location>
</feature>
<keyword evidence="6 7" id="KW-0472">Membrane</keyword>
<dbReference type="InterPro" id="IPR035906">
    <property type="entry name" value="MetI-like_sf"/>
</dbReference>
<name>A0A1G8GMD1_9RHOB</name>
<evidence type="ECO:0000256" key="5">
    <source>
        <dbReference type="ARBA" id="ARBA00022989"/>
    </source>
</evidence>
<dbReference type="GO" id="GO:0055085">
    <property type="term" value="P:transmembrane transport"/>
    <property type="evidence" value="ECO:0007669"/>
    <property type="project" value="InterPro"/>
</dbReference>
<dbReference type="EMBL" id="FNEB01000001">
    <property type="protein sequence ID" value="SDH95522.1"/>
    <property type="molecule type" value="Genomic_DNA"/>
</dbReference>
<comment type="similarity">
    <text evidence="7">Belongs to the binding-protein-dependent transport system permease family.</text>
</comment>
<evidence type="ECO:0000256" key="7">
    <source>
        <dbReference type="RuleBase" id="RU363032"/>
    </source>
</evidence>
<dbReference type="AlphaFoldDB" id="A0A1G8GMD1"/>
<evidence type="ECO:0000256" key="6">
    <source>
        <dbReference type="ARBA" id="ARBA00023136"/>
    </source>
</evidence>
<dbReference type="PANTHER" id="PTHR43386">
    <property type="entry name" value="OLIGOPEPTIDE TRANSPORT SYSTEM PERMEASE PROTEIN APPC"/>
    <property type="match status" value="1"/>
</dbReference>
<gene>
    <name evidence="9" type="ORF">SAMN05421850_101151</name>
</gene>
<feature type="transmembrane region" description="Helical" evidence="7">
    <location>
        <begin position="88"/>
        <end position="114"/>
    </location>
</feature>
<keyword evidence="2 7" id="KW-0813">Transport</keyword>
<keyword evidence="4 7" id="KW-0812">Transmembrane</keyword>
<protein>
    <submittedName>
        <fullName evidence="9">Peptide/nickel transport system permease protein</fullName>
    </submittedName>
</protein>
<dbReference type="InterPro" id="IPR050366">
    <property type="entry name" value="BP-dependent_transpt_permease"/>
</dbReference>
<reference evidence="9 10" key="1">
    <citation type="submission" date="2016-10" db="EMBL/GenBank/DDBJ databases">
        <authorList>
            <person name="de Groot N.N."/>
        </authorList>
    </citation>
    <scope>NUCLEOTIDE SEQUENCE [LARGE SCALE GENOMIC DNA]</scope>
    <source>
        <strain evidence="9 10">DSM 28010</strain>
    </source>
</reference>
<evidence type="ECO:0000256" key="3">
    <source>
        <dbReference type="ARBA" id="ARBA00022475"/>
    </source>
</evidence>
<evidence type="ECO:0000256" key="4">
    <source>
        <dbReference type="ARBA" id="ARBA00022692"/>
    </source>
</evidence>
<evidence type="ECO:0000259" key="8">
    <source>
        <dbReference type="PROSITE" id="PS50928"/>
    </source>
</evidence>
<keyword evidence="10" id="KW-1185">Reference proteome</keyword>
<dbReference type="SUPFAM" id="SSF161098">
    <property type="entry name" value="MetI-like"/>
    <property type="match status" value="1"/>
</dbReference>
<dbReference type="InterPro" id="IPR000515">
    <property type="entry name" value="MetI-like"/>
</dbReference>
<dbReference type="OrthoDB" id="9766870at2"/>
<evidence type="ECO:0000256" key="1">
    <source>
        <dbReference type="ARBA" id="ARBA00004651"/>
    </source>
</evidence>
<sequence>MAETASPAPQAAAQPSIWRIALRNRSVFWGGLILVIIALIAAFGSFFTADPMDINPMGRLKPPGDFGLFGTDQLGRDVFSRVVNGARISLTVGTAVAVISIVIGLFLGLVAGYFRYMDAVIMRVMDGLMSIPAILLAIALISLSGATLLTVVTAIVIPEIPRVVRLVRSVVLTVREEPYVEAAIAAGTRTWLIMLRHVLPNTIAPLIVQATYVCGSAMLTEAILGFLGAGIPPEIPSWGNIMSEGRTFFQLTPWIIFFPGAALAVTVLAVNIVGDGLRDSLDPRIARTMR</sequence>
<dbReference type="PROSITE" id="PS50928">
    <property type="entry name" value="ABC_TM1"/>
    <property type="match status" value="1"/>
</dbReference>
<dbReference type="Pfam" id="PF12911">
    <property type="entry name" value="OppC_N"/>
    <property type="match status" value="1"/>
</dbReference>